<proteinExistence type="predicted"/>
<reference evidence="1 2" key="1">
    <citation type="submission" date="2020-08" db="EMBL/GenBank/DDBJ databases">
        <title>Functional genomics of gut bacteria from endangered species of beetles.</title>
        <authorList>
            <person name="Carlos-Shanley C."/>
        </authorList>
    </citation>
    <scope>NUCLEOTIDE SEQUENCE [LARGE SCALE GENOMIC DNA]</scope>
    <source>
        <strain evidence="1 2">S00198</strain>
    </source>
</reference>
<accession>A0A7X0U9B6</accession>
<keyword evidence="2" id="KW-1185">Reference proteome</keyword>
<dbReference type="EMBL" id="JACHLK010000004">
    <property type="protein sequence ID" value="MBB6560087.1"/>
    <property type="molecule type" value="Genomic_DNA"/>
</dbReference>
<evidence type="ECO:0000313" key="1">
    <source>
        <dbReference type="EMBL" id="MBB6560087.1"/>
    </source>
</evidence>
<evidence type="ECO:0000313" key="2">
    <source>
        <dbReference type="Proteomes" id="UP000575083"/>
    </source>
</evidence>
<protein>
    <submittedName>
        <fullName evidence="1">Uncharacterized protein</fullName>
    </submittedName>
</protein>
<name>A0A7X0U9B6_9BURK</name>
<comment type="caution">
    <text evidence="1">The sequence shown here is derived from an EMBL/GenBank/DDBJ whole genome shotgun (WGS) entry which is preliminary data.</text>
</comment>
<dbReference type="RefSeq" id="WP_184857708.1">
    <property type="nucleotide sequence ID" value="NZ_JACHLK010000004.1"/>
</dbReference>
<organism evidence="1 2">
    <name type="scientific">Acidovorax soli</name>
    <dbReference type="NCBI Taxonomy" id="592050"/>
    <lineage>
        <taxon>Bacteria</taxon>
        <taxon>Pseudomonadati</taxon>
        <taxon>Pseudomonadota</taxon>
        <taxon>Betaproteobacteria</taxon>
        <taxon>Burkholderiales</taxon>
        <taxon>Comamonadaceae</taxon>
        <taxon>Acidovorax</taxon>
    </lineage>
</organism>
<dbReference type="AlphaFoldDB" id="A0A7X0U9B6"/>
<gene>
    <name evidence="1" type="ORF">HNP48_002759</name>
</gene>
<dbReference type="Proteomes" id="UP000575083">
    <property type="component" value="Unassembled WGS sequence"/>
</dbReference>
<sequence>MSDFIVVREGTWLYDGRVPTGVRIVSCSIRYGSGDCQDPPEVREDQAVPGFDVQWASPTKPHDYGNYASAVFPTLSDAVVHAERAVWAAATLNWAGT</sequence>